<keyword evidence="3" id="KW-1185">Reference proteome</keyword>
<comment type="caution">
    <text evidence="2">The sequence shown here is derived from an EMBL/GenBank/DDBJ whole genome shotgun (WGS) entry which is preliminary data.</text>
</comment>
<evidence type="ECO:0000256" key="1">
    <source>
        <dbReference type="SAM" id="MobiDB-lite"/>
    </source>
</evidence>
<reference evidence="2 3" key="1">
    <citation type="journal article" date="2017" name="Int. J. Parasitol.">
        <title>The genome of the protozoan parasite Cystoisospora suis and a reverse vaccinology approach to identify vaccine candidates.</title>
        <authorList>
            <person name="Palmieri N."/>
            <person name="Shrestha A."/>
            <person name="Ruttkowski B."/>
            <person name="Beck T."/>
            <person name="Vogl C."/>
            <person name="Tomley F."/>
            <person name="Blake D.P."/>
            <person name="Joachim A."/>
        </authorList>
    </citation>
    <scope>NUCLEOTIDE SEQUENCE [LARGE SCALE GENOMIC DNA]</scope>
    <source>
        <strain evidence="2 3">Wien I</strain>
    </source>
</reference>
<feature type="compositionally biased region" description="Basic and acidic residues" evidence="1">
    <location>
        <begin position="130"/>
        <end position="140"/>
    </location>
</feature>
<dbReference type="GeneID" id="94424586"/>
<accession>A0A2C6L9Q6</accession>
<name>A0A2C6L9Q6_9APIC</name>
<gene>
    <name evidence="2" type="ORF">CSUI_001169</name>
</gene>
<feature type="region of interest" description="Disordered" evidence="1">
    <location>
        <begin position="83"/>
        <end position="140"/>
    </location>
</feature>
<feature type="compositionally biased region" description="Basic and acidic residues" evidence="1">
    <location>
        <begin position="107"/>
        <end position="117"/>
    </location>
</feature>
<dbReference type="RefSeq" id="XP_067926649.1">
    <property type="nucleotide sequence ID" value="XM_068061375.1"/>
</dbReference>
<protein>
    <submittedName>
        <fullName evidence="2">Uncharacterized protein</fullName>
    </submittedName>
</protein>
<proteinExistence type="predicted"/>
<dbReference type="Proteomes" id="UP000221165">
    <property type="component" value="Unassembled WGS sequence"/>
</dbReference>
<dbReference type="EMBL" id="MIGC01000469">
    <property type="protein sequence ID" value="PHJ24977.1"/>
    <property type="molecule type" value="Genomic_DNA"/>
</dbReference>
<organism evidence="2 3">
    <name type="scientific">Cystoisospora suis</name>
    <dbReference type="NCBI Taxonomy" id="483139"/>
    <lineage>
        <taxon>Eukaryota</taxon>
        <taxon>Sar</taxon>
        <taxon>Alveolata</taxon>
        <taxon>Apicomplexa</taxon>
        <taxon>Conoidasida</taxon>
        <taxon>Coccidia</taxon>
        <taxon>Eucoccidiorida</taxon>
        <taxon>Eimeriorina</taxon>
        <taxon>Sarcocystidae</taxon>
        <taxon>Cystoisospora</taxon>
    </lineage>
</organism>
<dbReference type="AlphaFoldDB" id="A0A2C6L9Q6"/>
<sequence length="140" mass="15808">EQQEEAEPRHSLLFLLSLFFNQLSSFSRSPSPTFLPSSFKCLLHPILKLSSSFLRLWNLLPFSSLQILTPHLSESSLTLSLSHSSHTLTGGASGGVAHPPLGLTFDCPEKRENERKNGQARQTKQQGRRSVGEKRERRRR</sequence>
<evidence type="ECO:0000313" key="3">
    <source>
        <dbReference type="Proteomes" id="UP000221165"/>
    </source>
</evidence>
<dbReference type="VEuPathDB" id="ToxoDB:CSUI_001169"/>
<feature type="non-terminal residue" evidence="2">
    <location>
        <position position="1"/>
    </location>
</feature>
<evidence type="ECO:0000313" key="2">
    <source>
        <dbReference type="EMBL" id="PHJ24977.1"/>
    </source>
</evidence>